<dbReference type="RefSeq" id="WP_113869640.1">
    <property type="nucleotide sequence ID" value="NZ_BAABQN010000006.1"/>
</dbReference>
<dbReference type="InterPro" id="IPR016956">
    <property type="entry name" value="YdjM"/>
</dbReference>
<dbReference type="InterPro" id="IPR007404">
    <property type="entry name" value="YdjM-like"/>
</dbReference>
<feature type="transmembrane region" description="Helical" evidence="1">
    <location>
        <begin position="138"/>
        <end position="158"/>
    </location>
</feature>
<comment type="caution">
    <text evidence="2">The sequence shown here is derived from an EMBL/GenBank/DDBJ whole genome shotgun (WGS) entry which is preliminary data.</text>
</comment>
<accession>A0A366DYV8</accession>
<dbReference type="Pfam" id="PF04307">
    <property type="entry name" value="YdjM"/>
    <property type="match status" value="1"/>
</dbReference>
<dbReference type="Proteomes" id="UP000252254">
    <property type="component" value="Unassembled WGS sequence"/>
</dbReference>
<evidence type="ECO:0000313" key="2">
    <source>
        <dbReference type="EMBL" id="RBO95263.1"/>
    </source>
</evidence>
<keyword evidence="3" id="KW-1185">Reference proteome</keyword>
<keyword evidence="1" id="KW-1133">Transmembrane helix</keyword>
<feature type="transmembrane region" description="Helical" evidence="1">
    <location>
        <begin position="63"/>
        <end position="82"/>
    </location>
</feature>
<name>A0A366DYV8_9BACI</name>
<dbReference type="OrthoDB" id="5459053at2"/>
<keyword evidence="1" id="KW-0472">Membrane</keyword>
<sequence length="159" mass="17284">MTGKTHIVGGIATTVTVAHFTDYHSITFVAAGVLGAIIPDICHSGSKIGRKLPLLSKFIQTLFGHRTFTHSLLFLCLIGYLLTYITSNQAVILGGLWGIASHLLLDAGTKNGIKLLFPLDLTVRLPITIKTGGQVENLILLGLIIIITYFAQDIVYYYL</sequence>
<evidence type="ECO:0000256" key="1">
    <source>
        <dbReference type="SAM" id="Phobius"/>
    </source>
</evidence>
<evidence type="ECO:0000313" key="3">
    <source>
        <dbReference type="Proteomes" id="UP000252254"/>
    </source>
</evidence>
<reference evidence="2 3" key="1">
    <citation type="submission" date="2018-06" db="EMBL/GenBank/DDBJ databases">
        <title>Genomic Encyclopedia of Type Strains, Phase IV (KMG-IV): sequencing the most valuable type-strain genomes for metagenomic binning, comparative biology and taxonomic classification.</title>
        <authorList>
            <person name="Goeker M."/>
        </authorList>
    </citation>
    <scope>NUCLEOTIDE SEQUENCE [LARGE SCALE GENOMIC DNA]</scope>
    <source>
        <strain evidence="2 3">DSM 15140</strain>
    </source>
</reference>
<dbReference type="EMBL" id="QNRI01000009">
    <property type="protein sequence ID" value="RBO95263.1"/>
    <property type="molecule type" value="Genomic_DNA"/>
</dbReference>
<dbReference type="PIRSF" id="PIRSF030780">
    <property type="entry name" value="Md_memb_hyd_prd"/>
    <property type="match status" value="1"/>
</dbReference>
<gene>
    <name evidence="2" type="ORF">DES48_109100</name>
</gene>
<keyword evidence="1" id="KW-0812">Transmembrane</keyword>
<dbReference type="PANTHER" id="PTHR35531:SF1">
    <property type="entry name" value="INNER MEMBRANE PROTEIN YBCI-RELATED"/>
    <property type="match status" value="1"/>
</dbReference>
<dbReference type="AlphaFoldDB" id="A0A366DYV8"/>
<organism evidence="2 3">
    <name type="scientific">Paraliobacillus ryukyuensis</name>
    <dbReference type="NCBI Taxonomy" id="200904"/>
    <lineage>
        <taxon>Bacteria</taxon>
        <taxon>Bacillati</taxon>
        <taxon>Bacillota</taxon>
        <taxon>Bacilli</taxon>
        <taxon>Bacillales</taxon>
        <taxon>Bacillaceae</taxon>
        <taxon>Paraliobacillus</taxon>
    </lineage>
</organism>
<dbReference type="STRING" id="200904.GCA_900168775_03491"/>
<dbReference type="PANTHER" id="PTHR35531">
    <property type="entry name" value="INNER MEMBRANE PROTEIN YBCI-RELATED"/>
    <property type="match status" value="1"/>
</dbReference>
<proteinExistence type="predicted"/>
<protein>
    <submittedName>
        <fullName evidence="2">Inner membrane protein</fullName>
    </submittedName>
</protein>